<feature type="domain" description="Protein SirB1 N-terminal" evidence="2">
    <location>
        <begin position="111"/>
        <end position="259"/>
    </location>
</feature>
<gene>
    <name evidence="3" type="ORF">EGI31_17820</name>
</gene>
<comment type="similarity">
    <text evidence="1">Belongs to the UPF0162 family.</text>
</comment>
<evidence type="ECO:0000259" key="2">
    <source>
        <dbReference type="Pfam" id="PF13369"/>
    </source>
</evidence>
<evidence type="ECO:0000313" key="4">
    <source>
        <dbReference type="Proteomes" id="UP001204144"/>
    </source>
</evidence>
<accession>A0AAE3H690</accession>
<evidence type="ECO:0000313" key="3">
    <source>
        <dbReference type="EMBL" id="MCP9764801.1"/>
    </source>
</evidence>
<dbReference type="AlphaFoldDB" id="A0AAE3H690"/>
<name>A0AAE3H690_9BACT</name>
<dbReference type="Pfam" id="PF13369">
    <property type="entry name" value="Transglut_core2"/>
    <property type="match status" value="1"/>
</dbReference>
<organism evidence="3 4">
    <name type="scientific">Lacihabitans soyangensis</name>
    <dbReference type="NCBI Taxonomy" id="869394"/>
    <lineage>
        <taxon>Bacteria</taxon>
        <taxon>Pseudomonadati</taxon>
        <taxon>Bacteroidota</taxon>
        <taxon>Cytophagia</taxon>
        <taxon>Cytophagales</taxon>
        <taxon>Leadbetterellaceae</taxon>
        <taxon>Lacihabitans</taxon>
    </lineage>
</organism>
<sequence length="286" mass="33578">MILTKKTTVMNREDIKAMVSLLDDTDVEVVSIIETNLKNLGQEAIPILKREKENKGLNPTVQKKLEDLVHDMHLSNLFAEFEIWKNTNTSDLLTGLWLISKYQFPDLKIETISEEIKNIQMEIWLRTQDKMHPNDMVKVLNEVIFEYFMFEPNIKNFHSPSNSMFNLVLKEKKGNPVALSCLYILLAQKLDLPIYGVNLPNLFVLIFDYPGYRFYLNPFNRGQVFVEKDIDDYLKQMNIEPNEKYYKSCSNTEIIKRILTNLSFAYQKAGEEDKRMEINEILTLFE</sequence>
<dbReference type="PANTHER" id="PTHR31350:SF27">
    <property type="entry name" value="HEMIMETHYLATED DNA-BINDING DOMAIN-CONTAINING PROTEIN"/>
    <property type="match status" value="1"/>
</dbReference>
<comment type="caution">
    <text evidence="3">The sequence shown here is derived from an EMBL/GenBank/DDBJ whole genome shotgun (WGS) entry which is preliminary data.</text>
</comment>
<evidence type="ECO:0000256" key="1">
    <source>
        <dbReference type="ARBA" id="ARBA00007100"/>
    </source>
</evidence>
<dbReference type="RefSeq" id="WP_255038489.1">
    <property type="nucleotide sequence ID" value="NZ_RJUF01000176.1"/>
</dbReference>
<proteinExistence type="inferred from homology"/>
<dbReference type="Proteomes" id="UP001204144">
    <property type="component" value="Unassembled WGS sequence"/>
</dbReference>
<protein>
    <recommendedName>
        <fullName evidence="2">Protein SirB1 N-terminal domain-containing protein</fullName>
    </recommendedName>
</protein>
<dbReference type="EMBL" id="RJUF01000176">
    <property type="protein sequence ID" value="MCP9764801.1"/>
    <property type="molecule type" value="Genomic_DNA"/>
</dbReference>
<dbReference type="PANTHER" id="PTHR31350">
    <property type="entry name" value="SI:DKEY-261L7.2"/>
    <property type="match status" value="1"/>
</dbReference>
<reference evidence="3 4" key="1">
    <citation type="submission" date="2018-11" db="EMBL/GenBank/DDBJ databases">
        <title>Novel bacteria species description.</title>
        <authorList>
            <person name="Han J.-H."/>
        </authorList>
    </citation>
    <scope>NUCLEOTIDE SEQUENCE [LARGE SCALE GENOMIC DNA]</scope>
    <source>
        <strain evidence="3 4">KCTC23259</strain>
    </source>
</reference>
<dbReference type="InterPro" id="IPR032698">
    <property type="entry name" value="SirB1_N"/>
</dbReference>
<keyword evidence="4" id="KW-1185">Reference proteome</keyword>